<proteinExistence type="inferred from homology"/>
<dbReference type="GO" id="GO:0044772">
    <property type="term" value="P:mitotic cell cycle phase transition"/>
    <property type="evidence" value="ECO:0007669"/>
    <property type="project" value="InterPro"/>
</dbReference>
<comment type="function">
    <text evidence="1">Essential for the control of the cell cycle at the G2/M (mitosis) transition.</text>
</comment>
<dbReference type="InterPro" id="IPR004367">
    <property type="entry name" value="Cyclin_C-dom"/>
</dbReference>
<dbReference type="GO" id="GO:0016538">
    <property type="term" value="F:cyclin-dependent protein serine/threonine kinase regulator activity"/>
    <property type="evidence" value="ECO:0007669"/>
    <property type="project" value="InterPro"/>
</dbReference>
<accession>A0AA86VV24</accession>
<dbReference type="PIRSF" id="PIRSF001771">
    <property type="entry name" value="Cyclin_A_B_D_E"/>
    <property type="match status" value="1"/>
</dbReference>
<evidence type="ECO:0000256" key="8">
    <source>
        <dbReference type="ARBA" id="ARBA00032263"/>
    </source>
</evidence>
<sequence length="406" mass="47406">MEGSKENRVPLFPLIPSSNLQGRSRMEESLKPLHHRLPLRNINQNLMPNKSPHSRKSKAHTVQHHYPQPQATKKQNLLLAPNTSFHLDCEIIDIHDDDEDAGDNAVPEFVKHTEAMLDEIDRIEEVEMQDLQETVLDIDAYDRKDPLAVVEYVDDIYSHYKNIENWSCVSPNYFSSHFDINERMRAILIDWLIEVHYKFELLEETLFLTVNLIDRFLERQVLIRKKLQLVGVTAMLIACKYEEVSVPTVEDFILITDKAYTRNEVLEMEKLMVNTLQFKLSVPTPYMFMRRFLKAAYSDKKLEFLSFFLVELCLVECKMLKFSPSLLAAAAIYTAQCSMYQFKQWTKTSEWYTDYSEEQLLECSRLMVTFHRKAGSGKLTGVCRKYSSWKYGCAAKIEPALFLLDN</sequence>
<dbReference type="PANTHER" id="PTHR10177">
    <property type="entry name" value="CYCLINS"/>
    <property type="match status" value="1"/>
</dbReference>
<evidence type="ECO:0000256" key="4">
    <source>
        <dbReference type="ARBA" id="ARBA00022618"/>
    </source>
</evidence>
<name>A0AA86VV24_9FABA</name>
<gene>
    <name evidence="13" type="ORF">AYBTSS11_LOCUS24996</name>
</gene>
<dbReference type="InterPro" id="IPR036915">
    <property type="entry name" value="Cyclin-like_sf"/>
</dbReference>
<evidence type="ECO:0000256" key="10">
    <source>
        <dbReference type="SAM" id="MobiDB-lite"/>
    </source>
</evidence>
<dbReference type="SMART" id="SM00385">
    <property type="entry name" value="CYCLIN"/>
    <property type="match status" value="2"/>
</dbReference>
<dbReference type="InterPro" id="IPR048258">
    <property type="entry name" value="Cyclins_cyclin-box"/>
</dbReference>
<dbReference type="Gramene" id="rna-AYBTSS11_LOCUS24996">
    <property type="protein sequence ID" value="CAJ1972939.1"/>
    <property type="gene ID" value="gene-AYBTSS11_LOCUS24996"/>
</dbReference>
<keyword evidence="14" id="KW-1185">Reference proteome</keyword>
<dbReference type="Proteomes" id="UP001189624">
    <property type="component" value="Chromosome 9"/>
</dbReference>
<dbReference type="GO" id="GO:0051301">
    <property type="term" value="P:cell division"/>
    <property type="evidence" value="ECO:0007669"/>
    <property type="project" value="UniProtKB-KW"/>
</dbReference>
<evidence type="ECO:0000256" key="6">
    <source>
        <dbReference type="ARBA" id="ARBA00023127"/>
    </source>
</evidence>
<evidence type="ECO:0000259" key="12">
    <source>
        <dbReference type="SMART" id="SM01332"/>
    </source>
</evidence>
<dbReference type="InterPro" id="IPR039361">
    <property type="entry name" value="Cyclin"/>
</dbReference>
<feature type="domain" description="Cyclin-like" evidence="11">
    <location>
        <begin position="190"/>
        <end position="274"/>
    </location>
</feature>
<comment type="similarity">
    <text evidence="2">Belongs to the cyclin family. Cyclin AB subfamily.</text>
</comment>
<dbReference type="InterPro" id="IPR013763">
    <property type="entry name" value="Cyclin-like_dom"/>
</dbReference>
<dbReference type="FunFam" id="1.10.472.10:FF:000032">
    <property type="entry name" value="G2/mitotic-specific cyclin-1"/>
    <property type="match status" value="1"/>
</dbReference>
<feature type="compositionally biased region" description="Basic residues" evidence="10">
    <location>
        <begin position="52"/>
        <end position="62"/>
    </location>
</feature>
<reference evidence="13" key="1">
    <citation type="submission" date="2023-10" db="EMBL/GenBank/DDBJ databases">
        <authorList>
            <person name="Domelevo Entfellner J.-B."/>
        </authorList>
    </citation>
    <scope>NUCLEOTIDE SEQUENCE</scope>
</reference>
<feature type="region of interest" description="Disordered" evidence="10">
    <location>
        <begin position="43"/>
        <end position="62"/>
    </location>
</feature>
<evidence type="ECO:0000256" key="2">
    <source>
        <dbReference type="ARBA" id="ARBA00006955"/>
    </source>
</evidence>
<dbReference type="SMART" id="SM01332">
    <property type="entry name" value="Cyclin_C"/>
    <property type="match status" value="1"/>
</dbReference>
<protein>
    <recommendedName>
        <fullName evidence="8">B-like cyclin</fullName>
    </recommendedName>
</protein>
<dbReference type="EMBL" id="OY731406">
    <property type="protein sequence ID" value="CAJ1972939.1"/>
    <property type="molecule type" value="Genomic_DNA"/>
</dbReference>
<evidence type="ECO:0000256" key="7">
    <source>
        <dbReference type="ARBA" id="ARBA00023306"/>
    </source>
</evidence>
<dbReference type="CDD" id="cd20511">
    <property type="entry name" value="CYCLIN_AtCycB-like_rpt2"/>
    <property type="match status" value="1"/>
</dbReference>
<dbReference type="Pfam" id="PF00134">
    <property type="entry name" value="Cyclin_N"/>
    <property type="match status" value="1"/>
</dbReference>
<dbReference type="Pfam" id="PF02984">
    <property type="entry name" value="Cyclin_C"/>
    <property type="match status" value="1"/>
</dbReference>
<feature type="domain" description="Cyclin-like" evidence="11">
    <location>
        <begin position="287"/>
        <end position="369"/>
    </location>
</feature>
<keyword evidence="7" id="KW-0131">Cell cycle</keyword>
<keyword evidence="4" id="KW-0132">Cell division</keyword>
<evidence type="ECO:0000256" key="9">
    <source>
        <dbReference type="RuleBase" id="RU000383"/>
    </source>
</evidence>
<evidence type="ECO:0000256" key="3">
    <source>
        <dbReference type="ARBA" id="ARBA00011177"/>
    </source>
</evidence>
<keyword evidence="5" id="KW-0498">Mitosis</keyword>
<dbReference type="PROSITE" id="PS00292">
    <property type="entry name" value="CYCLINS"/>
    <property type="match status" value="1"/>
</dbReference>
<evidence type="ECO:0000313" key="14">
    <source>
        <dbReference type="Proteomes" id="UP001189624"/>
    </source>
</evidence>
<dbReference type="Gene3D" id="1.10.472.10">
    <property type="entry name" value="Cyclin-like"/>
    <property type="match status" value="2"/>
</dbReference>
<evidence type="ECO:0000259" key="11">
    <source>
        <dbReference type="SMART" id="SM00385"/>
    </source>
</evidence>
<organism evidence="13 14">
    <name type="scientific">Sphenostylis stenocarpa</name>
    <dbReference type="NCBI Taxonomy" id="92480"/>
    <lineage>
        <taxon>Eukaryota</taxon>
        <taxon>Viridiplantae</taxon>
        <taxon>Streptophyta</taxon>
        <taxon>Embryophyta</taxon>
        <taxon>Tracheophyta</taxon>
        <taxon>Spermatophyta</taxon>
        <taxon>Magnoliopsida</taxon>
        <taxon>eudicotyledons</taxon>
        <taxon>Gunneridae</taxon>
        <taxon>Pentapetalae</taxon>
        <taxon>rosids</taxon>
        <taxon>fabids</taxon>
        <taxon>Fabales</taxon>
        <taxon>Fabaceae</taxon>
        <taxon>Papilionoideae</taxon>
        <taxon>50 kb inversion clade</taxon>
        <taxon>NPAAA clade</taxon>
        <taxon>indigoferoid/millettioid clade</taxon>
        <taxon>Phaseoleae</taxon>
        <taxon>Sphenostylis</taxon>
    </lineage>
</organism>
<evidence type="ECO:0000256" key="5">
    <source>
        <dbReference type="ARBA" id="ARBA00022776"/>
    </source>
</evidence>
<keyword evidence="6 9" id="KW-0195">Cyclin</keyword>
<evidence type="ECO:0000256" key="1">
    <source>
        <dbReference type="ARBA" id="ARBA00003222"/>
    </source>
</evidence>
<dbReference type="SUPFAM" id="SSF47954">
    <property type="entry name" value="Cyclin-like"/>
    <property type="match status" value="2"/>
</dbReference>
<dbReference type="InterPro" id="IPR046965">
    <property type="entry name" value="Cyclin_A/B-like"/>
</dbReference>
<dbReference type="AlphaFoldDB" id="A0AA86VV24"/>
<dbReference type="CDD" id="cd20567">
    <property type="entry name" value="CYCLIN_AtCycB-like_rpt1"/>
    <property type="match status" value="1"/>
</dbReference>
<comment type="subunit">
    <text evidence="3">Interacts with the CDC2 protein kinase to form a serine/threonine kinase holoenzyme complex also known as maturation promoting factor (MPF). The cyclin subunit imparts substrate specificity to the complex.</text>
</comment>
<evidence type="ECO:0000313" key="13">
    <source>
        <dbReference type="EMBL" id="CAJ1972939.1"/>
    </source>
</evidence>
<feature type="domain" description="Cyclin C-terminal" evidence="12">
    <location>
        <begin position="283"/>
        <end position="400"/>
    </location>
</feature>
<dbReference type="InterPro" id="IPR006671">
    <property type="entry name" value="Cyclin_N"/>
</dbReference>
<dbReference type="GO" id="GO:0010332">
    <property type="term" value="P:response to gamma radiation"/>
    <property type="evidence" value="ECO:0007669"/>
    <property type="project" value="UniProtKB-ARBA"/>
</dbReference>